<feature type="transmembrane region" description="Helical" evidence="9">
    <location>
        <begin position="384"/>
        <end position="410"/>
    </location>
</feature>
<keyword evidence="4 8" id="KW-0863">Zinc-finger</keyword>
<feature type="signal peptide" evidence="10">
    <location>
        <begin position="1"/>
        <end position="36"/>
    </location>
</feature>
<feature type="domain" description="RING-type" evidence="11">
    <location>
        <begin position="462"/>
        <end position="503"/>
    </location>
</feature>
<evidence type="ECO:0000256" key="6">
    <source>
        <dbReference type="ARBA" id="ARBA00022989"/>
    </source>
</evidence>
<evidence type="ECO:0000256" key="7">
    <source>
        <dbReference type="ARBA" id="ARBA00023136"/>
    </source>
</evidence>
<dbReference type="Pfam" id="PF13639">
    <property type="entry name" value="zf-RING_2"/>
    <property type="match status" value="1"/>
</dbReference>
<keyword evidence="3" id="KW-0479">Metal-binding</keyword>
<dbReference type="PANTHER" id="PTHR46539:SF1">
    <property type="entry name" value="E3 UBIQUITIN-PROTEIN LIGASE ATL42"/>
    <property type="match status" value="1"/>
</dbReference>
<sequence length="575" mass="64370">MSTAPAPASRRSFCREVTRRLPLFLMLFLASPPTLAHSPFPYRSTPPIELGTFVPSTSPKSVNATVEPGHSLTFAVQPPNSSQNIALLVEAWFEPSKYFELQPDPLLLASFVKTPPPSHPYRRKAVLGDFEAFWTRRNYHFLVIPSFTKILFLRLLNHNSTVQNELNATIRISIHKVPENVCPYGPGRSKCAGRGACIANQCVCQHGYGGRYCQHTVKPLSDKPFDVPSEKMLFFSYVVPQNGSVAVEMQVSSSSNLIGAQPILFAKRLGEQGSQLERGTPLPSIYDWVFADRNAVMARSTVQRVVRTGLKKGEVLYVGVYNMHRTVWLTRGHSHLSNIAFVSAHASVQVVVTAFPCVKRYPREGQRLCPPSSSQQHWEFGLNLLLLPMLLSMLILLTMVVCVSIWASVFRQQFFDVARRQPEDTSSRRDRLSEAEVNAMFPAFVFTKSETAALGATGDVCCSVCLCTFEEGEYLRRLACGHSYHSSCLDQWLLTNATCPRCRKPARIHGEIVRGSLFSRRSLRAISGRLRFFVAWFSARVGIARATANLDGDQEVRHLFLAEQETNEHFGEEAL</sequence>
<name>A0A2V3IYJ2_9FLOR</name>
<dbReference type="STRING" id="448386.A0A2V3IYJ2"/>
<dbReference type="OrthoDB" id="2427at2759"/>
<dbReference type="PROSITE" id="PS50089">
    <property type="entry name" value="ZF_RING_2"/>
    <property type="match status" value="1"/>
</dbReference>
<dbReference type="Proteomes" id="UP000247409">
    <property type="component" value="Unassembled WGS sequence"/>
</dbReference>
<keyword evidence="2 9" id="KW-0812">Transmembrane</keyword>
<feature type="chain" id="PRO_5015917299" evidence="10">
    <location>
        <begin position="37"/>
        <end position="575"/>
    </location>
</feature>
<evidence type="ECO:0000313" key="13">
    <source>
        <dbReference type="Proteomes" id="UP000247409"/>
    </source>
</evidence>
<dbReference type="GO" id="GO:0016020">
    <property type="term" value="C:membrane"/>
    <property type="evidence" value="ECO:0007669"/>
    <property type="project" value="UniProtKB-SubCell"/>
</dbReference>
<dbReference type="InterPro" id="IPR000742">
    <property type="entry name" value="EGF"/>
</dbReference>
<dbReference type="PROSITE" id="PS01186">
    <property type="entry name" value="EGF_2"/>
    <property type="match status" value="1"/>
</dbReference>
<keyword evidence="5" id="KW-0862">Zinc</keyword>
<keyword evidence="13" id="KW-1185">Reference proteome</keyword>
<evidence type="ECO:0000256" key="10">
    <source>
        <dbReference type="SAM" id="SignalP"/>
    </source>
</evidence>
<dbReference type="SMART" id="SM00184">
    <property type="entry name" value="RING"/>
    <property type="match status" value="1"/>
</dbReference>
<dbReference type="AlphaFoldDB" id="A0A2V3IYJ2"/>
<dbReference type="EMBL" id="NBIV01000028">
    <property type="protein sequence ID" value="PXF47133.1"/>
    <property type="molecule type" value="Genomic_DNA"/>
</dbReference>
<evidence type="ECO:0000256" key="3">
    <source>
        <dbReference type="ARBA" id="ARBA00022723"/>
    </source>
</evidence>
<dbReference type="SUPFAM" id="SSF57850">
    <property type="entry name" value="RING/U-box"/>
    <property type="match status" value="1"/>
</dbReference>
<evidence type="ECO:0000256" key="8">
    <source>
        <dbReference type="PROSITE-ProRule" id="PRU00175"/>
    </source>
</evidence>
<evidence type="ECO:0000256" key="1">
    <source>
        <dbReference type="ARBA" id="ARBA00004370"/>
    </source>
</evidence>
<gene>
    <name evidence="12" type="ORF">BWQ96_03075</name>
</gene>
<keyword evidence="7 9" id="KW-0472">Membrane</keyword>
<reference evidence="12 13" key="1">
    <citation type="journal article" date="2018" name="Mol. Biol. Evol.">
        <title>Analysis of the draft genome of the red seaweed Gracilariopsis chorda provides insights into genome size evolution in Rhodophyta.</title>
        <authorList>
            <person name="Lee J."/>
            <person name="Yang E.C."/>
            <person name="Graf L."/>
            <person name="Yang J.H."/>
            <person name="Qiu H."/>
            <person name="Zel Zion U."/>
            <person name="Chan C.X."/>
            <person name="Stephens T.G."/>
            <person name="Weber A.P.M."/>
            <person name="Boo G.H."/>
            <person name="Boo S.M."/>
            <person name="Kim K.M."/>
            <person name="Shin Y."/>
            <person name="Jung M."/>
            <person name="Lee S.J."/>
            <person name="Yim H.S."/>
            <person name="Lee J.H."/>
            <person name="Bhattacharya D."/>
            <person name="Yoon H.S."/>
        </authorList>
    </citation>
    <scope>NUCLEOTIDE SEQUENCE [LARGE SCALE GENOMIC DNA]</scope>
    <source>
        <strain evidence="12 13">SKKU-2015</strain>
        <tissue evidence="12">Whole body</tissue>
    </source>
</reference>
<comment type="caution">
    <text evidence="12">The sequence shown here is derived from an EMBL/GenBank/DDBJ whole genome shotgun (WGS) entry which is preliminary data.</text>
</comment>
<dbReference type="Gene3D" id="3.30.40.10">
    <property type="entry name" value="Zinc/RING finger domain, C3HC4 (zinc finger)"/>
    <property type="match status" value="1"/>
</dbReference>
<comment type="subcellular location">
    <subcellularLocation>
        <location evidence="1">Membrane</location>
    </subcellularLocation>
</comment>
<evidence type="ECO:0000256" key="9">
    <source>
        <dbReference type="SAM" id="Phobius"/>
    </source>
</evidence>
<dbReference type="InterPro" id="IPR001841">
    <property type="entry name" value="Znf_RING"/>
</dbReference>
<dbReference type="GO" id="GO:0008270">
    <property type="term" value="F:zinc ion binding"/>
    <property type="evidence" value="ECO:0007669"/>
    <property type="project" value="UniProtKB-KW"/>
</dbReference>
<accession>A0A2V3IYJ2</accession>
<dbReference type="Gene3D" id="2.60.120.260">
    <property type="entry name" value="Galactose-binding domain-like"/>
    <property type="match status" value="1"/>
</dbReference>
<evidence type="ECO:0000256" key="4">
    <source>
        <dbReference type="ARBA" id="ARBA00022771"/>
    </source>
</evidence>
<organism evidence="12 13">
    <name type="scientific">Gracilariopsis chorda</name>
    <dbReference type="NCBI Taxonomy" id="448386"/>
    <lineage>
        <taxon>Eukaryota</taxon>
        <taxon>Rhodophyta</taxon>
        <taxon>Florideophyceae</taxon>
        <taxon>Rhodymeniophycidae</taxon>
        <taxon>Gracilariales</taxon>
        <taxon>Gracilariaceae</taxon>
        <taxon>Gracilariopsis</taxon>
    </lineage>
</organism>
<dbReference type="InterPro" id="IPR013083">
    <property type="entry name" value="Znf_RING/FYVE/PHD"/>
</dbReference>
<keyword evidence="10" id="KW-0732">Signal</keyword>
<evidence type="ECO:0000259" key="11">
    <source>
        <dbReference type="PROSITE" id="PS50089"/>
    </source>
</evidence>
<protein>
    <submittedName>
        <fullName evidence="12">Putative RING-H2 finger protein ATL36</fullName>
    </submittedName>
</protein>
<keyword evidence="6 9" id="KW-1133">Transmembrane helix</keyword>
<dbReference type="PANTHER" id="PTHR46539">
    <property type="entry name" value="E3 UBIQUITIN-PROTEIN LIGASE ATL42"/>
    <property type="match status" value="1"/>
</dbReference>
<evidence type="ECO:0000256" key="5">
    <source>
        <dbReference type="ARBA" id="ARBA00022833"/>
    </source>
</evidence>
<proteinExistence type="predicted"/>
<evidence type="ECO:0000313" key="12">
    <source>
        <dbReference type="EMBL" id="PXF47133.1"/>
    </source>
</evidence>
<evidence type="ECO:0000256" key="2">
    <source>
        <dbReference type="ARBA" id="ARBA00022692"/>
    </source>
</evidence>